<dbReference type="EMBL" id="BK032540">
    <property type="protein sequence ID" value="DAF46566.1"/>
    <property type="molecule type" value="Genomic_DNA"/>
</dbReference>
<protein>
    <submittedName>
        <fullName evidence="2">Uncharacterized protein</fullName>
    </submittedName>
</protein>
<keyword evidence="1" id="KW-0472">Membrane</keyword>
<organism evidence="2">
    <name type="scientific">Myoviridae sp. ct1ba2</name>
    <dbReference type="NCBI Taxonomy" id="2827654"/>
    <lineage>
        <taxon>Viruses</taxon>
        <taxon>Duplodnaviria</taxon>
        <taxon>Heunggongvirae</taxon>
        <taxon>Uroviricota</taxon>
        <taxon>Caudoviricetes</taxon>
    </lineage>
</organism>
<evidence type="ECO:0000313" key="2">
    <source>
        <dbReference type="EMBL" id="DAF46566.1"/>
    </source>
</evidence>
<accession>A0A8S5S6N0</accession>
<reference evidence="2" key="1">
    <citation type="journal article" date="2021" name="Proc. Natl. Acad. Sci. U.S.A.">
        <title>A Catalog of Tens of Thousands of Viruses from Human Metagenomes Reveals Hidden Associations with Chronic Diseases.</title>
        <authorList>
            <person name="Tisza M.J."/>
            <person name="Buck C.B."/>
        </authorList>
    </citation>
    <scope>NUCLEOTIDE SEQUENCE</scope>
    <source>
        <strain evidence="2">Ct1ba2</strain>
    </source>
</reference>
<keyword evidence="1" id="KW-0812">Transmembrane</keyword>
<evidence type="ECO:0000256" key="1">
    <source>
        <dbReference type="SAM" id="Phobius"/>
    </source>
</evidence>
<keyword evidence="1" id="KW-1133">Transmembrane helix</keyword>
<feature type="transmembrane region" description="Helical" evidence="1">
    <location>
        <begin position="12"/>
        <end position="36"/>
    </location>
</feature>
<name>A0A8S5S6N0_9CAUD</name>
<sequence>MYHFLTSVSFTILLYTLFVSLSILFFIFYYFCCVFINKVV</sequence>
<proteinExistence type="predicted"/>